<evidence type="ECO:0000259" key="11">
    <source>
        <dbReference type="PROSITE" id="PS50011"/>
    </source>
</evidence>
<keyword evidence="2 10" id="KW-0723">Serine/threonine-protein kinase</keyword>
<dbReference type="EMBL" id="CM000608">
    <property type="protein sequence ID" value="EEC49590.1"/>
    <property type="molecule type" value="Genomic_DNA"/>
</dbReference>
<dbReference type="InterPro" id="IPR017441">
    <property type="entry name" value="Protein_kinase_ATP_BS"/>
</dbReference>
<dbReference type="GO" id="GO:0004674">
    <property type="term" value="F:protein serine/threonine kinase activity"/>
    <property type="evidence" value="ECO:0007669"/>
    <property type="project" value="UniProtKB-KW"/>
</dbReference>
<gene>
    <name evidence="12" type="ORF">PHATRDRAFT_11368</name>
</gene>
<dbReference type="Pfam" id="PF00069">
    <property type="entry name" value="Pkinase"/>
    <property type="match status" value="1"/>
</dbReference>
<dbReference type="Proteomes" id="UP000000759">
    <property type="component" value="Chromosome 5"/>
</dbReference>
<comment type="catalytic activity">
    <reaction evidence="8">
        <text>L-seryl-[protein] + ATP = O-phospho-L-seryl-[protein] + ADP + H(+)</text>
        <dbReference type="Rhea" id="RHEA:17989"/>
        <dbReference type="Rhea" id="RHEA-COMP:9863"/>
        <dbReference type="Rhea" id="RHEA-COMP:11604"/>
        <dbReference type="ChEBI" id="CHEBI:15378"/>
        <dbReference type="ChEBI" id="CHEBI:29999"/>
        <dbReference type="ChEBI" id="CHEBI:30616"/>
        <dbReference type="ChEBI" id="CHEBI:83421"/>
        <dbReference type="ChEBI" id="CHEBI:456216"/>
        <dbReference type="EC" id="2.7.11.1"/>
    </reaction>
</comment>
<evidence type="ECO:0000256" key="8">
    <source>
        <dbReference type="ARBA" id="ARBA00048679"/>
    </source>
</evidence>
<dbReference type="InterPro" id="IPR008271">
    <property type="entry name" value="Ser/Thr_kinase_AS"/>
</dbReference>
<evidence type="ECO:0000256" key="3">
    <source>
        <dbReference type="ARBA" id="ARBA00022679"/>
    </source>
</evidence>
<comment type="similarity">
    <text evidence="10">Belongs to the protein kinase superfamily.</text>
</comment>
<dbReference type="KEGG" id="pti:PHATRDRAFT_11368"/>
<organism evidence="12 13">
    <name type="scientific">Phaeodactylum tricornutum (strain CCAP 1055/1)</name>
    <dbReference type="NCBI Taxonomy" id="556484"/>
    <lineage>
        <taxon>Eukaryota</taxon>
        <taxon>Sar</taxon>
        <taxon>Stramenopiles</taxon>
        <taxon>Ochrophyta</taxon>
        <taxon>Bacillariophyta</taxon>
        <taxon>Bacillariophyceae</taxon>
        <taxon>Bacillariophycidae</taxon>
        <taxon>Naviculales</taxon>
        <taxon>Phaeodactylaceae</taxon>
        <taxon>Phaeodactylum</taxon>
    </lineage>
</organism>
<evidence type="ECO:0000313" key="12">
    <source>
        <dbReference type="EMBL" id="EEC49590.1"/>
    </source>
</evidence>
<dbReference type="AlphaFoldDB" id="B7FVA5"/>
<evidence type="ECO:0000256" key="1">
    <source>
        <dbReference type="ARBA" id="ARBA00012513"/>
    </source>
</evidence>
<evidence type="ECO:0000256" key="6">
    <source>
        <dbReference type="ARBA" id="ARBA00022840"/>
    </source>
</evidence>
<proteinExistence type="inferred from homology"/>
<accession>B7FVA5</accession>
<dbReference type="PANTHER" id="PTHR24356">
    <property type="entry name" value="SERINE/THREONINE-PROTEIN KINASE"/>
    <property type="match status" value="1"/>
</dbReference>
<evidence type="ECO:0000256" key="2">
    <source>
        <dbReference type="ARBA" id="ARBA00022527"/>
    </source>
</evidence>
<dbReference type="PANTHER" id="PTHR24356:SF163">
    <property type="entry name" value="3-PHOSPHOINOSITIDE-DEPENDENT PROTEIN KINASE 1-RELATED"/>
    <property type="match status" value="1"/>
</dbReference>
<keyword evidence="5" id="KW-0418">Kinase</keyword>
<dbReference type="GeneID" id="7199527"/>
<dbReference type="PROSITE" id="PS00108">
    <property type="entry name" value="PROTEIN_KINASE_ST"/>
    <property type="match status" value="1"/>
</dbReference>
<feature type="binding site" evidence="9">
    <location>
        <position position="51"/>
    </location>
    <ligand>
        <name>ATP</name>
        <dbReference type="ChEBI" id="CHEBI:30616"/>
    </ligand>
</feature>
<name>B7FVA5_PHATC</name>
<evidence type="ECO:0000256" key="7">
    <source>
        <dbReference type="ARBA" id="ARBA00047899"/>
    </source>
</evidence>
<evidence type="ECO:0000256" key="4">
    <source>
        <dbReference type="ARBA" id="ARBA00022741"/>
    </source>
</evidence>
<keyword evidence="6 9" id="KW-0067">ATP-binding</keyword>
<dbReference type="InParanoid" id="B7FVA5"/>
<sequence length="246" mass="27042">MAEAPTLLSNLKFHDLVFGHDLGVGAFGSVRYARLIDQSTTRSHWAEYAVKVISTEKICELGYEASVQREIAVLRVLSHPCIARLVSSFRFREGAYLVLEYASGGDLFNLLQKHGSLDHDSSRFVIGEIVAALASIHELGLVYADLKPENVVITEVGHIKLTDFGGCRAVTAKAKELIQSTVDTDEDLRIEGTTAYLPPEVVMGAFPNFAADSWALGCVLYQCLSGRPPLLEMDETATRHRIVTFD</sequence>
<dbReference type="RefSeq" id="XP_002178892.1">
    <property type="nucleotide sequence ID" value="XM_002178856.1"/>
</dbReference>
<reference evidence="13" key="2">
    <citation type="submission" date="2008-08" db="EMBL/GenBank/DDBJ databases">
        <authorList>
            <consortium name="Diatom Consortium"/>
            <person name="Grigoriev I."/>
            <person name="Grimwood J."/>
            <person name="Kuo A."/>
            <person name="Otillar R.P."/>
            <person name="Salamov A."/>
            <person name="Detter J.C."/>
            <person name="Lindquist E."/>
            <person name="Shapiro H."/>
            <person name="Lucas S."/>
            <person name="Glavina del Rio T."/>
            <person name="Pitluck S."/>
            <person name="Rokhsar D."/>
            <person name="Bowler C."/>
        </authorList>
    </citation>
    <scope>GENOME REANNOTATION</scope>
    <source>
        <strain evidence="13">CCAP 1055/1</strain>
    </source>
</reference>
<reference evidence="12 13" key="1">
    <citation type="journal article" date="2008" name="Nature">
        <title>The Phaeodactylum genome reveals the evolutionary history of diatom genomes.</title>
        <authorList>
            <person name="Bowler C."/>
            <person name="Allen A.E."/>
            <person name="Badger J.H."/>
            <person name="Grimwood J."/>
            <person name="Jabbari K."/>
            <person name="Kuo A."/>
            <person name="Maheswari U."/>
            <person name="Martens C."/>
            <person name="Maumus F."/>
            <person name="Otillar R.P."/>
            <person name="Rayko E."/>
            <person name="Salamov A."/>
            <person name="Vandepoele K."/>
            <person name="Beszteri B."/>
            <person name="Gruber A."/>
            <person name="Heijde M."/>
            <person name="Katinka M."/>
            <person name="Mock T."/>
            <person name="Valentin K."/>
            <person name="Verret F."/>
            <person name="Berges J.A."/>
            <person name="Brownlee C."/>
            <person name="Cadoret J.P."/>
            <person name="Chiovitti A."/>
            <person name="Choi C.J."/>
            <person name="Coesel S."/>
            <person name="De Martino A."/>
            <person name="Detter J.C."/>
            <person name="Durkin C."/>
            <person name="Falciatore A."/>
            <person name="Fournet J."/>
            <person name="Haruta M."/>
            <person name="Huysman M.J."/>
            <person name="Jenkins B.D."/>
            <person name="Jiroutova K."/>
            <person name="Jorgensen R.E."/>
            <person name="Joubert Y."/>
            <person name="Kaplan A."/>
            <person name="Kroger N."/>
            <person name="Kroth P.G."/>
            <person name="La Roche J."/>
            <person name="Lindquist E."/>
            <person name="Lommer M."/>
            <person name="Martin-Jezequel V."/>
            <person name="Lopez P.J."/>
            <person name="Lucas S."/>
            <person name="Mangogna M."/>
            <person name="McGinnis K."/>
            <person name="Medlin L.K."/>
            <person name="Montsant A."/>
            <person name="Oudot-Le Secq M.P."/>
            <person name="Napoli C."/>
            <person name="Obornik M."/>
            <person name="Parker M.S."/>
            <person name="Petit J.L."/>
            <person name="Porcel B.M."/>
            <person name="Poulsen N."/>
            <person name="Robison M."/>
            <person name="Rychlewski L."/>
            <person name="Rynearson T.A."/>
            <person name="Schmutz J."/>
            <person name="Shapiro H."/>
            <person name="Siaut M."/>
            <person name="Stanley M."/>
            <person name="Sussman M.R."/>
            <person name="Taylor A.R."/>
            <person name="Vardi A."/>
            <person name="von Dassow P."/>
            <person name="Vyverman W."/>
            <person name="Willis A."/>
            <person name="Wyrwicz L.S."/>
            <person name="Rokhsar D.S."/>
            <person name="Weissenbach J."/>
            <person name="Armbrust E.V."/>
            <person name="Green B.R."/>
            <person name="Van de Peer Y."/>
            <person name="Grigoriev I.V."/>
        </authorList>
    </citation>
    <scope>NUCLEOTIDE SEQUENCE [LARGE SCALE GENOMIC DNA]</scope>
    <source>
        <strain evidence="12 13">CCAP 1055/1</strain>
    </source>
</reference>
<feature type="domain" description="Protein kinase" evidence="11">
    <location>
        <begin position="16"/>
        <end position="246"/>
    </location>
</feature>
<keyword evidence="4 9" id="KW-0547">Nucleotide-binding</keyword>
<evidence type="ECO:0000256" key="10">
    <source>
        <dbReference type="RuleBase" id="RU000304"/>
    </source>
</evidence>
<keyword evidence="3" id="KW-0808">Transferase</keyword>
<comment type="catalytic activity">
    <reaction evidence="7">
        <text>L-threonyl-[protein] + ATP = O-phospho-L-threonyl-[protein] + ADP + H(+)</text>
        <dbReference type="Rhea" id="RHEA:46608"/>
        <dbReference type="Rhea" id="RHEA-COMP:11060"/>
        <dbReference type="Rhea" id="RHEA-COMP:11605"/>
        <dbReference type="ChEBI" id="CHEBI:15378"/>
        <dbReference type="ChEBI" id="CHEBI:30013"/>
        <dbReference type="ChEBI" id="CHEBI:30616"/>
        <dbReference type="ChEBI" id="CHEBI:61977"/>
        <dbReference type="ChEBI" id="CHEBI:456216"/>
        <dbReference type="EC" id="2.7.11.1"/>
    </reaction>
</comment>
<evidence type="ECO:0000256" key="9">
    <source>
        <dbReference type="PROSITE-ProRule" id="PRU10141"/>
    </source>
</evidence>
<dbReference type="Gene3D" id="1.10.510.10">
    <property type="entry name" value="Transferase(Phosphotransferase) domain 1"/>
    <property type="match status" value="1"/>
</dbReference>
<dbReference type="OrthoDB" id="347657at2759"/>
<evidence type="ECO:0000313" key="13">
    <source>
        <dbReference type="Proteomes" id="UP000000759"/>
    </source>
</evidence>
<dbReference type="eggNOG" id="KOG0592">
    <property type="taxonomic scope" value="Eukaryota"/>
</dbReference>
<protein>
    <recommendedName>
        <fullName evidence="1">non-specific serine/threonine protein kinase</fullName>
        <ecNumber evidence="1">2.7.11.1</ecNumber>
    </recommendedName>
</protein>
<dbReference type="InterPro" id="IPR050236">
    <property type="entry name" value="Ser_Thr_kinase_AGC"/>
</dbReference>
<feature type="non-terminal residue" evidence="12">
    <location>
        <position position="246"/>
    </location>
</feature>
<dbReference type="SMART" id="SM00220">
    <property type="entry name" value="S_TKc"/>
    <property type="match status" value="1"/>
</dbReference>
<dbReference type="GO" id="GO:0035556">
    <property type="term" value="P:intracellular signal transduction"/>
    <property type="evidence" value="ECO:0007669"/>
    <property type="project" value="TreeGrafter"/>
</dbReference>
<dbReference type="PROSITE" id="PS50011">
    <property type="entry name" value="PROTEIN_KINASE_DOM"/>
    <property type="match status" value="1"/>
</dbReference>
<dbReference type="SUPFAM" id="SSF56112">
    <property type="entry name" value="Protein kinase-like (PK-like)"/>
    <property type="match status" value="1"/>
</dbReference>
<dbReference type="InterPro" id="IPR000719">
    <property type="entry name" value="Prot_kinase_dom"/>
</dbReference>
<dbReference type="InterPro" id="IPR011009">
    <property type="entry name" value="Kinase-like_dom_sf"/>
</dbReference>
<dbReference type="PaxDb" id="2850-Phatr11368"/>
<keyword evidence="13" id="KW-1185">Reference proteome</keyword>
<dbReference type="STRING" id="556484.B7FVA5"/>
<dbReference type="GO" id="GO:0005524">
    <property type="term" value="F:ATP binding"/>
    <property type="evidence" value="ECO:0007669"/>
    <property type="project" value="UniProtKB-UniRule"/>
</dbReference>
<evidence type="ECO:0000256" key="5">
    <source>
        <dbReference type="ARBA" id="ARBA00022777"/>
    </source>
</evidence>
<dbReference type="EC" id="2.7.11.1" evidence="1"/>
<dbReference type="PROSITE" id="PS00107">
    <property type="entry name" value="PROTEIN_KINASE_ATP"/>
    <property type="match status" value="1"/>
</dbReference>